<name>A0A4C1SDZ0_EUMVA</name>
<keyword evidence="4" id="KW-1185">Reference proteome</keyword>
<gene>
    <name evidence="3" type="ORF">EVAR_892_1</name>
</gene>
<dbReference type="EMBL" id="BGZK01000005">
    <property type="protein sequence ID" value="GBP00295.1"/>
    <property type="molecule type" value="Genomic_DNA"/>
</dbReference>
<evidence type="ECO:0000313" key="4">
    <source>
        <dbReference type="Proteomes" id="UP000299102"/>
    </source>
</evidence>
<dbReference type="AlphaFoldDB" id="A0A4C1SDZ0"/>
<feature type="chain" id="PRO_5020032620" description="Secreted protein" evidence="2">
    <location>
        <begin position="26"/>
        <end position="91"/>
    </location>
</feature>
<reference evidence="3 4" key="1">
    <citation type="journal article" date="2019" name="Commun. Biol.">
        <title>The bagworm genome reveals a unique fibroin gene that provides high tensile strength.</title>
        <authorList>
            <person name="Kono N."/>
            <person name="Nakamura H."/>
            <person name="Ohtoshi R."/>
            <person name="Tomita M."/>
            <person name="Numata K."/>
            <person name="Arakawa K."/>
        </authorList>
    </citation>
    <scope>NUCLEOTIDE SEQUENCE [LARGE SCALE GENOMIC DNA]</scope>
</reference>
<organism evidence="3 4">
    <name type="scientific">Eumeta variegata</name>
    <name type="common">Bagworm moth</name>
    <name type="synonym">Eumeta japonica</name>
    <dbReference type="NCBI Taxonomy" id="151549"/>
    <lineage>
        <taxon>Eukaryota</taxon>
        <taxon>Metazoa</taxon>
        <taxon>Ecdysozoa</taxon>
        <taxon>Arthropoda</taxon>
        <taxon>Hexapoda</taxon>
        <taxon>Insecta</taxon>
        <taxon>Pterygota</taxon>
        <taxon>Neoptera</taxon>
        <taxon>Endopterygota</taxon>
        <taxon>Lepidoptera</taxon>
        <taxon>Glossata</taxon>
        <taxon>Ditrysia</taxon>
        <taxon>Tineoidea</taxon>
        <taxon>Psychidae</taxon>
        <taxon>Oiketicinae</taxon>
        <taxon>Eumeta</taxon>
    </lineage>
</organism>
<proteinExistence type="predicted"/>
<evidence type="ECO:0008006" key="5">
    <source>
        <dbReference type="Google" id="ProtNLM"/>
    </source>
</evidence>
<comment type="caution">
    <text evidence="3">The sequence shown here is derived from an EMBL/GenBank/DDBJ whole genome shotgun (WGS) entry which is preliminary data.</text>
</comment>
<dbReference type="Proteomes" id="UP000299102">
    <property type="component" value="Unassembled WGS sequence"/>
</dbReference>
<sequence>MTRGKSLSFKILIISLMRLLPPVMSGSGLSLPGSVRVGGLTRCPRQEARVAARDDSAFNLLNPMQDAIQSNCDAKREAASAQQSDLRHLTG</sequence>
<feature type="region of interest" description="Disordered" evidence="1">
    <location>
        <begin position="71"/>
        <end position="91"/>
    </location>
</feature>
<keyword evidence="2" id="KW-0732">Signal</keyword>
<feature type="signal peptide" evidence="2">
    <location>
        <begin position="1"/>
        <end position="25"/>
    </location>
</feature>
<evidence type="ECO:0000256" key="2">
    <source>
        <dbReference type="SAM" id="SignalP"/>
    </source>
</evidence>
<accession>A0A4C1SDZ0</accession>
<protein>
    <recommendedName>
        <fullName evidence="5">Secreted protein</fullName>
    </recommendedName>
</protein>
<evidence type="ECO:0000313" key="3">
    <source>
        <dbReference type="EMBL" id="GBP00295.1"/>
    </source>
</evidence>
<evidence type="ECO:0000256" key="1">
    <source>
        <dbReference type="SAM" id="MobiDB-lite"/>
    </source>
</evidence>